<dbReference type="PROSITE" id="PS50817">
    <property type="entry name" value="INTEIN_N_TER"/>
    <property type="match status" value="1"/>
</dbReference>
<organism evidence="4 5">
    <name type="scientific">Carpediemonas membranifera</name>
    <dbReference type="NCBI Taxonomy" id="201153"/>
    <lineage>
        <taxon>Eukaryota</taxon>
        <taxon>Metamonada</taxon>
        <taxon>Carpediemonas-like organisms</taxon>
        <taxon>Carpediemonas</taxon>
    </lineage>
</organism>
<evidence type="ECO:0000256" key="2">
    <source>
        <dbReference type="ARBA" id="ARBA00023000"/>
    </source>
</evidence>
<dbReference type="InterPro" id="IPR006141">
    <property type="entry name" value="Intein_N"/>
</dbReference>
<accession>A0A8J6BF05</accession>
<dbReference type="Gene3D" id="2.170.16.10">
    <property type="entry name" value="Hedgehog/Intein (Hint) domain"/>
    <property type="match status" value="1"/>
</dbReference>
<evidence type="ECO:0000259" key="3">
    <source>
        <dbReference type="Pfam" id="PF05203"/>
    </source>
</evidence>
<dbReference type="SUPFAM" id="SSF51294">
    <property type="entry name" value="Hedgehog/intein (Hint) domain"/>
    <property type="match status" value="1"/>
</dbReference>
<dbReference type="AlphaFoldDB" id="A0A8J6BF05"/>
<dbReference type="InterPro" id="IPR027434">
    <property type="entry name" value="Homing_endonucl"/>
</dbReference>
<dbReference type="SUPFAM" id="SSF55608">
    <property type="entry name" value="Homing endonucleases"/>
    <property type="match status" value="1"/>
</dbReference>
<evidence type="ECO:0000313" key="4">
    <source>
        <dbReference type="EMBL" id="KAG9396087.1"/>
    </source>
</evidence>
<proteinExistence type="predicted"/>
<protein>
    <recommendedName>
        <fullName evidence="3">Hom-end-associated Hint domain-containing protein</fullName>
    </recommendedName>
</protein>
<dbReference type="Proteomes" id="UP000717585">
    <property type="component" value="Unassembled WGS sequence"/>
</dbReference>
<name>A0A8J6BF05_9EUKA</name>
<keyword evidence="2" id="KW-0651">Protein splicing</keyword>
<dbReference type="GO" id="GO:0016539">
    <property type="term" value="P:intein-mediated protein splicing"/>
    <property type="evidence" value="ECO:0007669"/>
    <property type="project" value="InterPro"/>
</dbReference>
<keyword evidence="1" id="KW-0068">Autocatalytic cleavage</keyword>
<dbReference type="InterPro" id="IPR036844">
    <property type="entry name" value="Hint_dom_sf"/>
</dbReference>
<dbReference type="Gene3D" id="3.10.28.10">
    <property type="entry name" value="Homing endonucleases"/>
    <property type="match status" value="1"/>
</dbReference>
<evidence type="ECO:0000313" key="5">
    <source>
        <dbReference type="Proteomes" id="UP000717585"/>
    </source>
</evidence>
<dbReference type="EMBL" id="JAHDYR010000007">
    <property type="protein sequence ID" value="KAG9396087.1"/>
    <property type="molecule type" value="Genomic_DNA"/>
</dbReference>
<keyword evidence="5" id="KW-1185">Reference proteome</keyword>
<evidence type="ECO:0000256" key="1">
    <source>
        <dbReference type="ARBA" id="ARBA00022813"/>
    </source>
</evidence>
<dbReference type="Pfam" id="PF05203">
    <property type="entry name" value="Hom_end_hint"/>
    <property type="match status" value="1"/>
</dbReference>
<sequence>MPQQPVEIGSDNGSQPQQPVQIGCSSCCFAEGTQVLLANGSSINVEDVKLGDQLLGPDGLPRAVLHLLRGIEPLYAITSSKTPQLMKRENEGLPNKSTVYVTAAHKFPIILRRLRGKRRGRWQEGVFDNERCTIINHSVEAEPSYPTLDDAYIIANVTADDYTSKLPATYRNESRIAVNRNPHFGPMDVRLVLPPVKFLEVQPAADGPGVADEEFGEDEILLTPAICYMIGYWLGTGKAAHTNVATMTHEALTGVVYPRFASFWQSQGLEGLFGELTTRVGVMTPQLGPGESPKGGSIRFPVSKLWTRILHAVGARASSLPAGTLTVSARVHKNLGETITKCIPVELPVLLGNEANRCSFLAGLLDADGYVKRATCGTPAPGQFSPVCFYIRQISSRPWADGLDRLATLLGMRLNVLNQPAHDAEMMVRGELRKVHHQEASVYCFRNNAIELTRVMRHSIFRKGEDLDPYTQMHNMEPAFLAEITPETLNFINTRGRSARSAMILGSSFAINPNVTTPLPFFGFELSGDHLHVLADGTVHHSCG</sequence>
<reference evidence="4" key="1">
    <citation type="submission" date="2021-05" db="EMBL/GenBank/DDBJ databases">
        <title>A free-living protist that lacks canonical eukaryotic 1 DNA replication and segregation systems.</title>
        <authorList>
            <person name="Salas-Leiva D.E."/>
            <person name="Tromer E.C."/>
            <person name="Curtis B.A."/>
            <person name="Jerlstrom-Hultqvist J."/>
            <person name="Kolisko M."/>
            <person name="Yi Z."/>
            <person name="Salas-Leiva J.S."/>
            <person name="Gallot-Lavallee L."/>
            <person name="Kops G.J.P.L."/>
            <person name="Archibald J.M."/>
            <person name="Simpson A.G.B."/>
            <person name="Roger A.J."/>
        </authorList>
    </citation>
    <scope>NUCLEOTIDE SEQUENCE</scope>
    <source>
        <strain evidence="4">BICM</strain>
    </source>
</reference>
<dbReference type="PRINTS" id="PR00379">
    <property type="entry name" value="INTEIN"/>
</dbReference>
<dbReference type="InterPro" id="IPR007868">
    <property type="entry name" value="Hom_end_hint"/>
</dbReference>
<feature type="domain" description="Hom-end-associated Hint" evidence="3">
    <location>
        <begin position="28"/>
        <end position="108"/>
    </location>
</feature>
<gene>
    <name evidence="4" type="ORF">J8273_2439</name>
</gene>
<dbReference type="InterPro" id="IPR006142">
    <property type="entry name" value="INTEIN"/>
</dbReference>
<comment type="caution">
    <text evidence="4">The sequence shown here is derived from an EMBL/GenBank/DDBJ whole genome shotgun (WGS) entry which is preliminary data.</text>
</comment>